<dbReference type="InterPro" id="IPR036691">
    <property type="entry name" value="Endo/exonu/phosph_ase_sf"/>
</dbReference>
<dbReference type="Gene3D" id="3.30.70.1820">
    <property type="entry name" value="L1 transposable element, RRM domain"/>
    <property type="match status" value="1"/>
</dbReference>
<organism evidence="1 2">
    <name type="scientific">Riccia sorocarpa</name>
    <dbReference type="NCBI Taxonomy" id="122646"/>
    <lineage>
        <taxon>Eukaryota</taxon>
        <taxon>Viridiplantae</taxon>
        <taxon>Streptophyta</taxon>
        <taxon>Embryophyta</taxon>
        <taxon>Marchantiophyta</taxon>
        <taxon>Marchantiopsida</taxon>
        <taxon>Marchantiidae</taxon>
        <taxon>Marchantiales</taxon>
        <taxon>Ricciaceae</taxon>
        <taxon>Riccia</taxon>
    </lineage>
</organism>
<gene>
    <name evidence="1" type="ORF">R1sor_007187</name>
</gene>
<comment type="caution">
    <text evidence="1">The sequence shown here is derived from an EMBL/GenBank/DDBJ whole genome shotgun (WGS) entry which is preliminary data.</text>
</comment>
<dbReference type="Gene3D" id="3.60.10.10">
    <property type="entry name" value="Endonuclease/exonuclease/phosphatase"/>
    <property type="match status" value="1"/>
</dbReference>
<accession>A0ABD3HTW4</accession>
<dbReference type="Proteomes" id="UP001633002">
    <property type="component" value="Unassembled WGS sequence"/>
</dbReference>
<dbReference type="EMBL" id="JBJQOH010000003">
    <property type="protein sequence ID" value="KAL3693536.1"/>
    <property type="molecule type" value="Genomic_DNA"/>
</dbReference>
<evidence type="ECO:0000313" key="2">
    <source>
        <dbReference type="Proteomes" id="UP001633002"/>
    </source>
</evidence>
<evidence type="ECO:0008006" key="3">
    <source>
        <dbReference type="Google" id="ProtNLM"/>
    </source>
</evidence>
<evidence type="ECO:0000313" key="1">
    <source>
        <dbReference type="EMBL" id="KAL3693536.1"/>
    </source>
</evidence>
<sequence length="332" mass="37112">MEGSNIQQVMHDMEGRLRSYVDAAKESQRIILTDHENERLERTSRALNLRVVGLPEEEHENVKMMVTNWMKDTLKVTSPRIIQASRVGRTGAARPVLLRFASLEDRQVVLGNRGLLRGQRIWLDSDLTHTQIEERKMEVSKVREAVAAGFVAYMRNDKAVVTRIAGSGSSVKGRGFGGIAIWSREGLSAQVCIEVEDPGKQYLALWVVDGGISSFLMAVYFAPWGAKIYGGAQSESLFMGLTQTVLKLRDIGPVYILGDFNSRVGSFQGTELPEDGDTGWRRRNEDASWQRRSVDQEQNRFAEFFEQFVLVGGLTILNGSVYVSSINMSECG</sequence>
<dbReference type="AlphaFoldDB" id="A0ABD3HTW4"/>
<dbReference type="SUPFAM" id="SSF56219">
    <property type="entry name" value="DNase I-like"/>
    <property type="match status" value="1"/>
</dbReference>
<protein>
    <recommendedName>
        <fullName evidence="3">Endonuclease/exonuclease/phosphatase domain-containing protein</fullName>
    </recommendedName>
</protein>
<name>A0ABD3HTW4_9MARC</name>
<proteinExistence type="predicted"/>
<reference evidence="1 2" key="1">
    <citation type="submission" date="2024-09" db="EMBL/GenBank/DDBJ databases">
        <title>Chromosome-scale assembly of Riccia sorocarpa.</title>
        <authorList>
            <person name="Paukszto L."/>
        </authorList>
    </citation>
    <scope>NUCLEOTIDE SEQUENCE [LARGE SCALE GENOMIC DNA]</scope>
    <source>
        <strain evidence="1">LP-2024</strain>
        <tissue evidence="1">Aerial parts of the thallus</tissue>
    </source>
</reference>
<keyword evidence="2" id="KW-1185">Reference proteome</keyword>